<dbReference type="EMBL" id="WJBC01000020">
    <property type="protein sequence ID" value="MBC3805123.1"/>
    <property type="molecule type" value="Genomic_DNA"/>
</dbReference>
<organism evidence="1 2">
    <name type="scientific">Acetobacterium fimetarium</name>
    <dbReference type="NCBI Taxonomy" id="52691"/>
    <lineage>
        <taxon>Bacteria</taxon>
        <taxon>Bacillati</taxon>
        <taxon>Bacillota</taxon>
        <taxon>Clostridia</taxon>
        <taxon>Eubacteriales</taxon>
        <taxon>Eubacteriaceae</taxon>
        <taxon>Acetobacterium</taxon>
    </lineage>
</organism>
<dbReference type="Gene3D" id="3.40.1440.10">
    <property type="entry name" value="GIY-YIG endonuclease"/>
    <property type="match status" value="1"/>
</dbReference>
<dbReference type="CDD" id="cd10451">
    <property type="entry name" value="GIY-YIG_LuxR_like"/>
    <property type="match status" value="1"/>
</dbReference>
<evidence type="ECO:0000313" key="1">
    <source>
        <dbReference type="EMBL" id="MBC3805123.1"/>
    </source>
</evidence>
<protein>
    <submittedName>
        <fullName evidence="1">GIY-YIG nuclease family protein</fullName>
    </submittedName>
</protein>
<evidence type="ECO:0000313" key="2">
    <source>
        <dbReference type="Proteomes" id="UP000603234"/>
    </source>
</evidence>
<comment type="caution">
    <text evidence="1">The sequence shown here is derived from an EMBL/GenBank/DDBJ whole genome shotgun (WGS) entry which is preliminary data.</text>
</comment>
<dbReference type="Proteomes" id="UP000603234">
    <property type="component" value="Unassembled WGS sequence"/>
</dbReference>
<gene>
    <name evidence="1" type="ORF">GH808_11875</name>
</gene>
<proteinExistence type="predicted"/>
<accession>A0ABR6WXF1</accession>
<name>A0ABR6WXF1_9FIRM</name>
<keyword evidence="2" id="KW-1185">Reference proteome</keyword>
<sequence length="115" mass="13299">MKKSESKKEMIAAYKEQKSVGGVFAIQNRKTGKLFLDVTPNISGMANRFDFAKRTGSCVNIKLKNDWTADGKDSFEFEVLEELEMGEDQSRKSFKEDLEMLKSLWMEKYADKSFY</sequence>
<reference evidence="1 2" key="1">
    <citation type="journal article" date="2020" name="mSystems">
        <title>Defining Genomic and Predicted Metabolic Features of the Acetobacterium Genus.</title>
        <authorList>
            <person name="Ross D.E."/>
            <person name="Marshall C.W."/>
            <person name="Gulliver D."/>
            <person name="May H.D."/>
            <person name="Norman R.S."/>
        </authorList>
    </citation>
    <scope>NUCLEOTIDE SEQUENCE [LARGE SCALE GENOMIC DNA]</scope>
    <source>
        <strain evidence="1 2">DSM 8238</strain>
    </source>
</reference>
<dbReference type="InterPro" id="IPR035901">
    <property type="entry name" value="GIY-YIG_endonuc_sf"/>
</dbReference>
<dbReference type="RefSeq" id="WP_186843009.1">
    <property type="nucleotide sequence ID" value="NZ_WJBC01000020.1"/>
</dbReference>